<evidence type="ECO:0000313" key="3">
    <source>
        <dbReference type="Proteomes" id="UP001224926"/>
    </source>
</evidence>
<proteinExistence type="predicted"/>
<dbReference type="EMBL" id="CP101873">
    <property type="protein sequence ID" value="WMT08227.1"/>
    <property type="molecule type" value="Genomic_DNA"/>
</dbReference>
<dbReference type="EMBL" id="CP101873">
    <property type="protein sequence ID" value="WMT07595.1"/>
    <property type="molecule type" value="Genomic_DNA"/>
</dbReference>
<gene>
    <name evidence="2" type="ORF">NP511_00990</name>
    <name evidence="1" type="ORF">NP511_19705</name>
</gene>
<dbReference type="AlphaFoldDB" id="A0AAF0PB01"/>
<reference evidence="2 3" key="1">
    <citation type="submission" date="2022-07" db="EMBL/GenBank/DDBJ databases">
        <title>Two temperate virus in Haloterrigena jeotgali A29.</title>
        <authorList>
            <person name="Deng X."/>
        </authorList>
    </citation>
    <scope>NUCLEOTIDE SEQUENCE [LARGE SCALE GENOMIC DNA]</scope>
    <source>
        <strain evidence="2 3">A29</strain>
    </source>
</reference>
<organism evidence="2 3">
    <name type="scientific">Natrinema thermotolerans</name>
    <dbReference type="NCBI Taxonomy" id="121872"/>
    <lineage>
        <taxon>Archaea</taxon>
        <taxon>Methanobacteriati</taxon>
        <taxon>Methanobacteriota</taxon>
        <taxon>Stenosarchaea group</taxon>
        <taxon>Halobacteria</taxon>
        <taxon>Halobacteriales</taxon>
        <taxon>Natrialbaceae</taxon>
        <taxon>Natrinema</taxon>
    </lineage>
</organism>
<sequence>MNTRRLLLASIGALGSAPLGGCSLRTSKDTNRHYVDMLNGSDKSHTFIVTVSNESGEEIFGEVYDLEPLTGDENQIIEGTPAEFSVAIDDNKPEVFHWDPQVGTDPHSDECSEGTSTSLTIYYNMQEGEGLKPSYGCETVTD</sequence>
<evidence type="ECO:0000313" key="2">
    <source>
        <dbReference type="EMBL" id="WMT08227.1"/>
    </source>
</evidence>
<dbReference type="RefSeq" id="WP_136396922.1">
    <property type="nucleotide sequence ID" value="NZ_CP101873.1"/>
</dbReference>
<protein>
    <submittedName>
        <fullName evidence="2">Uncharacterized protein</fullName>
    </submittedName>
</protein>
<evidence type="ECO:0000313" key="1">
    <source>
        <dbReference type="EMBL" id="WMT07595.1"/>
    </source>
</evidence>
<name>A0AAF0PB01_9EURY</name>
<dbReference type="Proteomes" id="UP001224926">
    <property type="component" value="Chromosome"/>
</dbReference>
<dbReference type="GeneID" id="39864689"/>
<keyword evidence="3" id="KW-1185">Reference proteome</keyword>
<accession>A0AAF0PB01</accession>